<evidence type="ECO:0000313" key="4">
    <source>
        <dbReference type="EMBL" id="WEK53642.1"/>
    </source>
</evidence>
<accession>A0AA95EVS1</accession>
<evidence type="ECO:0000256" key="2">
    <source>
        <dbReference type="SAM" id="SignalP"/>
    </source>
</evidence>
<dbReference type="Proteomes" id="UP001178662">
    <property type="component" value="Chromosome"/>
</dbReference>
<dbReference type="AlphaFoldDB" id="A0AA95EVS1"/>
<evidence type="ECO:0000256" key="1">
    <source>
        <dbReference type="SAM" id="MobiDB-lite"/>
    </source>
</evidence>
<dbReference type="SMART" id="SM00060">
    <property type="entry name" value="FN3"/>
    <property type="match status" value="2"/>
</dbReference>
<feature type="chain" id="PRO_5041721265" description="Fibronectin type-III domain-containing protein" evidence="2">
    <location>
        <begin position="27"/>
        <end position="1127"/>
    </location>
</feature>
<keyword evidence="5" id="KW-1185">Reference proteome</keyword>
<organism evidence="4 5">
    <name type="scientific">Candidatus Cohnella colombiensis</name>
    <dbReference type="NCBI Taxonomy" id="3121368"/>
    <lineage>
        <taxon>Bacteria</taxon>
        <taxon>Bacillati</taxon>
        <taxon>Bacillota</taxon>
        <taxon>Bacilli</taxon>
        <taxon>Bacillales</taxon>
        <taxon>Paenibacillaceae</taxon>
        <taxon>Cohnella</taxon>
    </lineage>
</organism>
<dbReference type="InterPro" id="IPR054110">
    <property type="entry name" value="EndoD-like_D2"/>
</dbReference>
<dbReference type="Pfam" id="PF21910">
    <property type="entry name" value="GH85_C"/>
    <property type="match status" value="1"/>
</dbReference>
<feature type="region of interest" description="Disordered" evidence="1">
    <location>
        <begin position="419"/>
        <end position="489"/>
    </location>
</feature>
<dbReference type="InterPro" id="IPR013783">
    <property type="entry name" value="Ig-like_fold"/>
</dbReference>
<keyword evidence="2" id="KW-0732">Signal</keyword>
<sequence length="1127" mass="122016">MSKAIQLFRTLLLVVALGMPATTVFAASNDAPGKPNAPTVQLQGNQVAVSWKAVANAVSYEVYRRDEQYYDLVATTNQLSMIDPVPNVYRSYDHNFQYEIVAVGANGKKSQTSNSTQVRIPSNAAETPSNIKTTNTNNLVSFTWKASVNAVSYRIYRSAPGGGNYELISQPNHTALSFTDEVFPTLPGGLWTSYYYQISAVNALGVESQKAYAMAQKEPPELPNKPTLSLKNSQLQVSWNAIPYTAQYEIVMNFNNNNNQYTTKKFFSTGTQLSVNLSEFGFIRDTSVAVMVRAIDLVGNTSYWYSNESTITVPKGPYAVPVPNKPGGLSLVVKTDQSIVLTWQQVDNAVGYQLYRWTVGFDTQFVPIGSVLTGTSYTDTNWLNTSLIESKTVKYRVVAINSTNGASQASEAVEVVLPASVPGGNPVDPTNPTDPTDPTNPTDPIDSKDPKGPTDPTDPTDPIDPKDPIDPTTGSGTPPPPLSSGNLLNNYTFTKFKNNLADQWTQQKTGTSTKVELSKYTRDPATNNYAQQITASDMSNNTSVTISQRVPLKLGQTFRASAMINVLALDKTKVQLYVDFYGAEEKWLRSAYQDLGEVTTGFVPIQIEGVVPTQALSARVYIVIRANADASSGSVIVDDMSLSVGNGMILNSKFQDYNSTTGLPDAWGVSYASNVQTSIVVEESPVSPGTALKIEASQLANNGLVGVFQKVPVSLAKGRYSLEGNLYVTALQDAKAQVYVDFYNKDNVLVGTNYAELSTVTDQFVPLKAEGLLPENAVTAKVLVLVRGKTQGASGTIYVNNISLNFDQNLLSNSGFEQSDTNSLPSLWVITQNADVANLSETVRTTVHSGSSALRIAARSLQTGKIAAVWQKVSVGAGDTFELNGNIQVEALKGSKAQLYIDFYDKTQKIVKAAYKDIDSSTNGYVNYTVSGVVPDDAVYAKVYVILRGLQADGEGSFLIDDINFQTSRNRVIGSMFESEGYYPGIAYNWGTIIAKNSAASFELVSGLEGKAQQIVASGLPTNGMAAIYQKIILKQGGFFYTSVQADVMQLKDAKLQIYVDFYNANNTIVGSRSYDWDEVTNGFVSINLSGTVPTGATSAKLYVIIRSTSADGAGSIRVDNAHFEVY</sequence>
<dbReference type="InterPro" id="IPR036116">
    <property type="entry name" value="FN3_sf"/>
</dbReference>
<feature type="compositionally biased region" description="Low complexity" evidence="1">
    <location>
        <begin position="425"/>
        <end position="444"/>
    </location>
</feature>
<gene>
    <name evidence="4" type="ORF">P0Y55_13795</name>
</gene>
<feature type="signal peptide" evidence="2">
    <location>
        <begin position="1"/>
        <end position="26"/>
    </location>
</feature>
<evidence type="ECO:0000259" key="3">
    <source>
        <dbReference type="PROSITE" id="PS50853"/>
    </source>
</evidence>
<dbReference type="SUPFAM" id="SSF49265">
    <property type="entry name" value="Fibronectin type III"/>
    <property type="match status" value="2"/>
</dbReference>
<dbReference type="Gene3D" id="2.60.40.10">
    <property type="entry name" value="Immunoglobulins"/>
    <property type="match status" value="3"/>
</dbReference>
<evidence type="ECO:0000313" key="5">
    <source>
        <dbReference type="Proteomes" id="UP001178662"/>
    </source>
</evidence>
<protein>
    <recommendedName>
        <fullName evidence="3">Fibronectin type-III domain-containing protein</fullName>
    </recommendedName>
</protein>
<dbReference type="EMBL" id="CP119317">
    <property type="protein sequence ID" value="WEK53642.1"/>
    <property type="molecule type" value="Genomic_DNA"/>
</dbReference>
<reference evidence="4" key="1">
    <citation type="submission" date="2023-03" db="EMBL/GenBank/DDBJ databases">
        <title>Andean soil-derived lignocellulolytic bacterial consortium as a source of novel taxa and putative plastic-active enzymes.</title>
        <authorList>
            <person name="Diaz-Garcia L."/>
            <person name="Chuvochina M."/>
            <person name="Feuerriegel G."/>
            <person name="Bunk B."/>
            <person name="Sproer C."/>
            <person name="Streit W.R."/>
            <person name="Rodriguez L.M."/>
            <person name="Overmann J."/>
            <person name="Jimenez D.J."/>
        </authorList>
    </citation>
    <scope>NUCLEOTIDE SEQUENCE</scope>
    <source>
        <strain evidence="4">MAG 2441</strain>
    </source>
</reference>
<dbReference type="Gene3D" id="2.60.120.260">
    <property type="entry name" value="Galactose-binding domain-like"/>
    <property type="match status" value="3"/>
</dbReference>
<feature type="domain" description="Fibronectin type-III" evidence="3">
    <location>
        <begin position="325"/>
        <end position="420"/>
    </location>
</feature>
<name>A0AA95EVS1_9BACL</name>
<dbReference type="InterPro" id="IPR003961">
    <property type="entry name" value="FN3_dom"/>
</dbReference>
<proteinExistence type="predicted"/>
<dbReference type="PROSITE" id="PS50853">
    <property type="entry name" value="FN3"/>
    <property type="match status" value="1"/>
</dbReference>